<dbReference type="PANTHER" id="PTHR31170:SF18">
    <property type="entry name" value="(WILD MALAYSIAN BANANA) HYPOTHETICAL PROTEIN"/>
    <property type="match status" value="1"/>
</dbReference>
<comment type="caution">
    <text evidence="2">The sequence shown here is derived from an EMBL/GenBank/DDBJ whole genome shotgun (WGS) entry which is preliminary data.</text>
</comment>
<evidence type="ECO:0000313" key="2">
    <source>
        <dbReference type="EMBL" id="KAG0514415.1"/>
    </source>
</evidence>
<evidence type="ECO:0000313" key="3">
    <source>
        <dbReference type="Proteomes" id="UP000807115"/>
    </source>
</evidence>
<keyword evidence="1" id="KW-0472">Membrane</keyword>
<accession>A0A921Q529</accession>
<reference evidence="2" key="2">
    <citation type="submission" date="2020-10" db="EMBL/GenBank/DDBJ databases">
        <authorList>
            <person name="Cooper E.A."/>
            <person name="Brenton Z.W."/>
            <person name="Flinn B.S."/>
            <person name="Jenkins J."/>
            <person name="Shu S."/>
            <person name="Flowers D."/>
            <person name="Luo F."/>
            <person name="Wang Y."/>
            <person name="Xia P."/>
            <person name="Barry K."/>
            <person name="Daum C."/>
            <person name="Lipzen A."/>
            <person name="Yoshinaga Y."/>
            <person name="Schmutz J."/>
            <person name="Saski C."/>
            <person name="Vermerris W."/>
            <person name="Kresovich S."/>
        </authorList>
    </citation>
    <scope>NUCLEOTIDE SEQUENCE</scope>
</reference>
<dbReference type="AlphaFoldDB" id="A0A921Q529"/>
<proteinExistence type="predicted"/>
<organism evidence="2 3">
    <name type="scientific">Sorghum bicolor</name>
    <name type="common">Sorghum</name>
    <name type="synonym">Sorghum vulgare</name>
    <dbReference type="NCBI Taxonomy" id="4558"/>
    <lineage>
        <taxon>Eukaryota</taxon>
        <taxon>Viridiplantae</taxon>
        <taxon>Streptophyta</taxon>
        <taxon>Embryophyta</taxon>
        <taxon>Tracheophyta</taxon>
        <taxon>Spermatophyta</taxon>
        <taxon>Magnoliopsida</taxon>
        <taxon>Liliopsida</taxon>
        <taxon>Poales</taxon>
        <taxon>Poaceae</taxon>
        <taxon>PACMAD clade</taxon>
        <taxon>Panicoideae</taxon>
        <taxon>Andropogonodae</taxon>
        <taxon>Andropogoneae</taxon>
        <taxon>Sorghinae</taxon>
        <taxon>Sorghum</taxon>
    </lineage>
</organism>
<dbReference type="Pfam" id="PF03140">
    <property type="entry name" value="DUF247"/>
    <property type="match status" value="1"/>
</dbReference>
<dbReference type="PANTHER" id="PTHR31170">
    <property type="entry name" value="BNAC04G53230D PROTEIN"/>
    <property type="match status" value="1"/>
</dbReference>
<evidence type="ECO:0000256" key="1">
    <source>
        <dbReference type="SAM" id="Phobius"/>
    </source>
</evidence>
<dbReference type="EMBL" id="CM027689">
    <property type="protein sequence ID" value="KAG0514415.1"/>
    <property type="molecule type" value="Genomic_DNA"/>
</dbReference>
<feature type="transmembrane region" description="Helical" evidence="1">
    <location>
        <begin position="537"/>
        <end position="561"/>
    </location>
</feature>
<keyword evidence="1" id="KW-0812">Transmembrane</keyword>
<reference evidence="2" key="1">
    <citation type="journal article" date="2019" name="BMC Genomics">
        <title>A new reference genome for Sorghum bicolor reveals high levels of sequence similarity between sweet and grain genotypes: implications for the genetics of sugar metabolism.</title>
        <authorList>
            <person name="Cooper E.A."/>
            <person name="Brenton Z.W."/>
            <person name="Flinn B.S."/>
            <person name="Jenkins J."/>
            <person name="Shu S."/>
            <person name="Flowers D."/>
            <person name="Luo F."/>
            <person name="Wang Y."/>
            <person name="Xia P."/>
            <person name="Barry K."/>
            <person name="Daum C."/>
            <person name="Lipzen A."/>
            <person name="Yoshinaga Y."/>
            <person name="Schmutz J."/>
            <person name="Saski C."/>
            <person name="Vermerris W."/>
            <person name="Kresovich S."/>
        </authorList>
    </citation>
    <scope>NUCLEOTIDE SEQUENCE</scope>
</reference>
<name>A0A921Q529_SORBI</name>
<keyword evidence="1" id="KW-1133">Transmembrane helix</keyword>
<sequence>MQGSMSGSHLCTPHNDDVDELAASMIKELIYWRSHGNIDGNRTKCSMMYKVLQCIRASDPNAYEPRVLSIGPYHHGAPTSLPLEKEKWVCLDYVLKLNCNRSLQDYLTMITALEKEARTCYSDDNLINSKMFVEMLLLDSCFIILSLNGIGGIQVQRDIRETCSLDQNDVIEVVIGKSEGRVHDKAKQTMVESTAVSLPQRTGKGFAHQIEQELIDTHHNTKRCCRMDFYDGQTQENVEGNEQWYNSSAVYDLLLLENQIPFFVVTKIYELVSGDRPHGLLSDNISKFIKGILLHFPLAIQDNNSTKDFDHLLHLCYLYFKPSGRSLQHKHQMKETTGYFRSLLFWAKCFFRNFESQEKENSRSSCSQYESKHSCKVFQQWRRAEQYHDAGVEFKDRIFDEQNPHSLLDIEFRDGVLHMPRLPIDDKSATLFRNLVAFEQSCPELGNDIASYVYFLSQLISVPDDVALLSRKGVIVHQLDSDEEVSTLFARLFEYVIFDFYGEHYLKLLCHTLEAHYQSRINRWMAWLWHKHFGNPWLGFTALASVIMVFCSIGQTILAFLSYMNTS</sequence>
<dbReference type="InterPro" id="IPR004158">
    <property type="entry name" value="DUF247_pln"/>
</dbReference>
<dbReference type="Proteomes" id="UP000807115">
    <property type="component" value="Chromosome 10"/>
</dbReference>
<protein>
    <submittedName>
        <fullName evidence="2">Uncharacterized protein</fullName>
    </submittedName>
</protein>
<gene>
    <name evidence="2" type="ORF">BDA96_10G189500</name>
</gene>